<reference evidence="5" key="1">
    <citation type="submission" date="2021-01" db="EMBL/GenBank/DDBJ databases">
        <authorList>
            <person name="Kaushik A."/>
        </authorList>
    </citation>
    <scope>NUCLEOTIDE SEQUENCE</scope>
    <source>
        <strain evidence="5">AG4-RS23</strain>
    </source>
</reference>
<keyword evidence="1" id="KW-0677">Repeat</keyword>
<feature type="compositionally biased region" description="Polar residues" evidence="3">
    <location>
        <begin position="1036"/>
        <end position="1052"/>
    </location>
</feature>
<feature type="compositionally biased region" description="Polar residues" evidence="3">
    <location>
        <begin position="1183"/>
        <end position="1201"/>
    </location>
</feature>
<dbReference type="PROSITE" id="PS50012">
    <property type="entry name" value="RCC1_3"/>
    <property type="match status" value="1"/>
</dbReference>
<dbReference type="CDD" id="cd18186">
    <property type="entry name" value="BTB_POZ_ZBTB_KLHL-like"/>
    <property type="match status" value="2"/>
</dbReference>
<dbReference type="Proteomes" id="UP000663861">
    <property type="component" value="Unassembled WGS sequence"/>
</dbReference>
<dbReference type="SUPFAM" id="SSF48403">
    <property type="entry name" value="Ankyrin repeat"/>
    <property type="match status" value="1"/>
</dbReference>
<dbReference type="InterPro" id="IPR000210">
    <property type="entry name" value="BTB/POZ_dom"/>
</dbReference>
<feature type="domain" description="BTB" evidence="4">
    <location>
        <begin position="817"/>
        <end position="881"/>
    </location>
</feature>
<evidence type="ECO:0000256" key="3">
    <source>
        <dbReference type="SAM" id="MobiDB-lite"/>
    </source>
</evidence>
<dbReference type="PANTHER" id="PTHR22872:SF2">
    <property type="entry name" value="INHIBITOR OF BRUTON TYROSINE KINASE"/>
    <property type="match status" value="1"/>
</dbReference>
<dbReference type="SUPFAM" id="SSF50985">
    <property type="entry name" value="RCC1/BLIP-II"/>
    <property type="match status" value="1"/>
</dbReference>
<feature type="compositionally biased region" description="Basic and acidic residues" evidence="3">
    <location>
        <begin position="1462"/>
        <end position="1481"/>
    </location>
</feature>
<evidence type="ECO:0000313" key="6">
    <source>
        <dbReference type="Proteomes" id="UP000663861"/>
    </source>
</evidence>
<dbReference type="InterPro" id="IPR011333">
    <property type="entry name" value="SKP1/BTB/POZ_sf"/>
</dbReference>
<dbReference type="SMART" id="SM00225">
    <property type="entry name" value="BTB"/>
    <property type="match status" value="2"/>
</dbReference>
<comment type="caution">
    <text evidence="5">The sequence shown here is derived from an EMBL/GenBank/DDBJ whole genome shotgun (WGS) entry which is preliminary data.</text>
</comment>
<evidence type="ECO:0000313" key="5">
    <source>
        <dbReference type="EMBL" id="CAE6515242.1"/>
    </source>
</evidence>
<accession>A0A8H3D590</accession>
<dbReference type="InterPro" id="IPR000408">
    <property type="entry name" value="Reg_chr_condens"/>
</dbReference>
<evidence type="ECO:0000256" key="2">
    <source>
        <dbReference type="PROSITE-ProRule" id="PRU00235"/>
    </source>
</evidence>
<name>A0A8H3D590_9AGAM</name>
<dbReference type="Gene3D" id="3.30.710.10">
    <property type="entry name" value="Potassium Channel Kv1.1, Chain A"/>
    <property type="match status" value="2"/>
</dbReference>
<dbReference type="Gene3D" id="2.130.10.30">
    <property type="entry name" value="Regulator of chromosome condensation 1/beta-lactamase-inhibitor protein II"/>
    <property type="match status" value="2"/>
</dbReference>
<feature type="compositionally biased region" description="Pro residues" evidence="3">
    <location>
        <begin position="1309"/>
        <end position="1320"/>
    </location>
</feature>
<dbReference type="SMART" id="SM00248">
    <property type="entry name" value="ANK"/>
    <property type="match status" value="2"/>
</dbReference>
<proteinExistence type="predicted"/>
<dbReference type="InterPro" id="IPR009091">
    <property type="entry name" value="RCC1/BLIP-II"/>
</dbReference>
<feature type="compositionally biased region" description="Polar residues" evidence="3">
    <location>
        <begin position="1062"/>
        <end position="1073"/>
    </location>
</feature>
<dbReference type="CDD" id="cd18500">
    <property type="entry name" value="BACK_IBtk"/>
    <property type="match status" value="1"/>
</dbReference>
<feature type="region of interest" description="Disordered" evidence="3">
    <location>
        <begin position="1440"/>
        <end position="1488"/>
    </location>
</feature>
<dbReference type="Gene3D" id="1.25.40.20">
    <property type="entry name" value="Ankyrin repeat-containing domain"/>
    <property type="match status" value="1"/>
</dbReference>
<dbReference type="Pfam" id="PF12796">
    <property type="entry name" value="Ank_2"/>
    <property type="match status" value="1"/>
</dbReference>
<feature type="repeat" description="RCC1" evidence="2">
    <location>
        <begin position="169"/>
        <end position="235"/>
    </location>
</feature>
<protein>
    <recommendedName>
        <fullName evidence="4">BTB domain-containing protein</fullName>
    </recommendedName>
</protein>
<dbReference type="InterPro" id="IPR051625">
    <property type="entry name" value="Signaling_Regulatory_Domain"/>
</dbReference>
<dbReference type="EMBL" id="CAJMWY010004032">
    <property type="protein sequence ID" value="CAE6515242.1"/>
    <property type="molecule type" value="Genomic_DNA"/>
</dbReference>
<dbReference type="PANTHER" id="PTHR22872">
    <property type="entry name" value="BTK-BINDING PROTEIN-RELATED"/>
    <property type="match status" value="1"/>
</dbReference>
<dbReference type="InterPro" id="IPR002110">
    <property type="entry name" value="Ankyrin_rpt"/>
</dbReference>
<feature type="compositionally biased region" description="Polar residues" evidence="3">
    <location>
        <begin position="1230"/>
        <end position="1265"/>
    </location>
</feature>
<feature type="region of interest" description="Disordered" evidence="3">
    <location>
        <begin position="1030"/>
        <end position="1349"/>
    </location>
</feature>
<evidence type="ECO:0000256" key="1">
    <source>
        <dbReference type="ARBA" id="ARBA00022737"/>
    </source>
</evidence>
<dbReference type="Pfam" id="PF13540">
    <property type="entry name" value="RCC1_2"/>
    <property type="match status" value="1"/>
</dbReference>
<dbReference type="SUPFAM" id="SSF54695">
    <property type="entry name" value="POZ domain"/>
    <property type="match status" value="1"/>
</dbReference>
<gene>
    <name evidence="5" type="ORF">RDB_LOCUS144659</name>
</gene>
<dbReference type="InterPro" id="IPR036770">
    <property type="entry name" value="Ankyrin_rpt-contain_sf"/>
</dbReference>
<feature type="compositionally biased region" description="Polar residues" evidence="3">
    <location>
        <begin position="1324"/>
        <end position="1336"/>
    </location>
</feature>
<sequence>MSNLHAYFHLRNLGAFRQLLDARGVSGNRVPDGKAGSGPRSWSQAQAQAQMTMITQGGQLDNNPNLRDANGRTVLHLACTDLAPIALEFVRALLAIPSGQIDVNAQDTESGWTALHRALYAGNLPAATLLLGRSDIDAGIRDLEGMTPFDVYNATIEGTVPDPSPSISRELWVWGSNRNATLGTGSADDRAYPEAISVLRPPEVIEKLSGSARFSLIGVRNIAMSRLHTSILTDEARANLEACGFGGVGRLGTKLHMQYGFGKVAGLENQTIIRVALGLDHTLALTSSGDVLSWGMNRFHQLGYVIEPLDSPGKPKANIDPSENQVQVSPKRVIGPLRKETVIGVAACKTASVCWTNEDLYSWGTNSGQLGYAKATPGWQVLPRKVATVSKVVDVALSDIAMVCLLPTKDIICFWNGAHFRIQFPQPVFPHRYKPPSSLGRIQIDKITCNDTVFAALTTAGEVFLFTLPDNPTSETDSSPNVRPQKVWALRRRVAAVRDIALGGDGTIIVCTASGHVFVNAPKPVKGPSIASGVVSSGVGSALLSGSYRTQKYQRVLGLQRIVNVAANSTGGFAALRADATIEPVIIEGNSMAQAIGDVQPYLVELQDVTHSFDLLSAINHGDDDDEGHDGILDDIILAEQLCQVVIRSRKENGFPSDLDHHVLHGADLRISGVINIPVHRAVLATRSLVLESILSGKPLTREGLVFKYTDKNTTLSISGCHALSILVLLNYLYSDTVCPIWDQRVRSPLASSLAFIKAQPGDIRLELQRLSRVLELPQLQFAVESIGKRTPAPTLGPDFARLFQSSQESERPISKGNICLELADRSIYCHSVVLRARSPFFASFFDEVEWTQRRWNEQGVLVVDMKHLEWRPMEYVFRYMCCGATDDLFDGIDFAQSVEEFIDFIFRVMSAANELMLQQLTEICSSIILRHVTLTNCITILADASPFHCPKLKARLHKYIAVNMESLMEKRYLDDVSHDIMKELAVFVRAQQALKQPHTRSGAWIAAIMERHKVWLAMQDFPSVVVRTAPPGRQSKISPKQSPTIGPTSPKTPRRVPSFNLPVTPQRPNTTKPVERTPQHDGMFPMDEEEVEPTPAGDASARAEPPAVPLPELPPAASSPGTPSRVWKGTKTGRVDMRSIMADEAASSRPTRSPMVRITGFDSANQPPSPSKTPQKDRAQVPSRQTGQLATPPASASSSWRDPPTAPGSPAQRTSETKLRPGEFPSLFEGSSRQRVPSTTATQPSGPSPALVSNPSAQQNSSAKPTRPAPAPAPAPAFPGLGPVIVPKRTTSGTESSRRRNAPDAWTSPPPMPPPPPGPSGSVSFSEIQQQQHAQKTGGAGKSKKSLLEIQAEEAERARLVQEEELARAREAEDLAAEIEFMSWWNAEEAKVKKEMEGNKAGGGGGKNRRKGRGGGGKRAWNKPVPLAAAFSTTTPFFMSNPQSAATKKTKRPRGLLASRKVTDHQAESEPVAKKARNDDTAPQNPEEIKVQDWQDLDELFENALDALYGPNWTSALPLIRGVLHECARLVSVHGDPTLIYSPLEGETSTTSKQTPASAFFTIYASAWLTLSTFARNDSSLLTEDEPEDPLEYILSALAACEKGQQALDVRKQPKAWDLEFIWGRALVASAQSLADCEEEPQGSENGTMDARAHLLGPDTSAVLGRAFEHLTYAVKNRSRPTASVDGVEDEQKIKDERFVRALVEAAQGVLAVSESLQSEGKSSITYLEGSRELLHHARAVSVPVELQIQASLGLGQVELAIGSAMAEQLEVDSGEEATSVKGESEIRATAIQSLKEAIAKFDAVRELCAKQSDGKAEPVAEELKPMLQEALVTLATLLPEGPEQESMYLRYQAEGGVLDEGDESE</sequence>
<evidence type="ECO:0000259" key="4">
    <source>
        <dbReference type="PROSITE" id="PS50097"/>
    </source>
</evidence>
<feature type="region of interest" description="Disordered" evidence="3">
    <location>
        <begin position="1396"/>
        <end position="1423"/>
    </location>
</feature>
<organism evidence="5 6">
    <name type="scientific">Rhizoctonia solani</name>
    <dbReference type="NCBI Taxonomy" id="456999"/>
    <lineage>
        <taxon>Eukaryota</taxon>
        <taxon>Fungi</taxon>
        <taxon>Dikarya</taxon>
        <taxon>Basidiomycota</taxon>
        <taxon>Agaricomycotina</taxon>
        <taxon>Agaricomycetes</taxon>
        <taxon>Cantharellales</taxon>
        <taxon>Ceratobasidiaceae</taxon>
        <taxon>Rhizoctonia</taxon>
    </lineage>
</organism>
<feature type="compositionally biased region" description="Pro residues" evidence="3">
    <location>
        <begin position="1268"/>
        <end position="1278"/>
    </location>
</feature>
<dbReference type="PROSITE" id="PS50097">
    <property type="entry name" value="BTB"/>
    <property type="match status" value="1"/>
</dbReference>